<dbReference type="PROSITE" id="PS51294">
    <property type="entry name" value="HTH_MYB"/>
    <property type="match status" value="2"/>
</dbReference>
<keyword evidence="1" id="KW-0677">Repeat</keyword>
<feature type="domain" description="Myb-like" evidence="4">
    <location>
        <begin position="26"/>
        <end position="77"/>
    </location>
</feature>
<reference evidence="6" key="1">
    <citation type="submission" date="2021-09" db="EMBL/GenBank/DDBJ databases">
        <authorList>
            <consortium name="AG Swart"/>
            <person name="Singh M."/>
            <person name="Singh A."/>
            <person name="Seah K."/>
            <person name="Emmerich C."/>
        </authorList>
    </citation>
    <scope>NUCLEOTIDE SEQUENCE</scope>
    <source>
        <strain evidence="6">ATCC30299</strain>
    </source>
</reference>
<dbReference type="PANTHER" id="PTHR45614:SF274">
    <property type="entry name" value="MYB-LIKE DNA-BINDING PROTEIN"/>
    <property type="match status" value="1"/>
</dbReference>
<dbReference type="Gene3D" id="1.10.10.60">
    <property type="entry name" value="Homeodomain-like"/>
    <property type="match status" value="2"/>
</dbReference>
<feature type="domain" description="HTH myb-type" evidence="5">
    <location>
        <begin position="26"/>
        <end position="81"/>
    </location>
</feature>
<keyword evidence="7" id="KW-1185">Reference proteome</keyword>
<dbReference type="GO" id="GO:0005634">
    <property type="term" value="C:nucleus"/>
    <property type="evidence" value="ECO:0007669"/>
    <property type="project" value="TreeGrafter"/>
</dbReference>
<comment type="caution">
    <text evidence="6">The sequence shown here is derived from an EMBL/GenBank/DDBJ whole genome shotgun (WGS) entry which is preliminary data.</text>
</comment>
<dbReference type="CDD" id="cd00167">
    <property type="entry name" value="SANT"/>
    <property type="match status" value="2"/>
</dbReference>
<dbReference type="GO" id="GO:0000981">
    <property type="term" value="F:DNA-binding transcription factor activity, RNA polymerase II-specific"/>
    <property type="evidence" value="ECO:0007669"/>
    <property type="project" value="TreeGrafter"/>
</dbReference>
<dbReference type="SUPFAM" id="SSF46689">
    <property type="entry name" value="Homeodomain-like"/>
    <property type="match status" value="1"/>
</dbReference>
<feature type="region of interest" description="Disordered" evidence="3">
    <location>
        <begin position="157"/>
        <end position="180"/>
    </location>
</feature>
<dbReference type="Proteomes" id="UP001162131">
    <property type="component" value="Unassembled WGS sequence"/>
</dbReference>
<evidence type="ECO:0000259" key="5">
    <source>
        <dbReference type="PROSITE" id="PS51294"/>
    </source>
</evidence>
<evidence type="ECO:0000313" key="6">
    <source>
        <dbReference type="EMBL" id="CAG9318980.1"/>
    </source>
</evidence>
<name>A0AAU9IYA3_9CILI</name>
<dbReference type="InterPro" id="IPR001005">
    <property type="entry name" value="SANT/Myb"/>
</dbReference>
<evidence type="ECO:0000256" key="1">
    <source>
        <dbReference type="ARBA" id="ARBA00022737"/>
    </source>
</evidence>
<keyword evidence="2" id="KW-0238">DNA-binding</keyword>
<gene>
    <name evidence="6" type="ORF">BSTOLATCC_MIC22337</name>
</gene>
<accession>A0AAU9IYA3</accession>
<dbReference type="EMBL" id="CAJZBQ010000021">
    <property type="protein sequence ID" value="CAG9318980.1"/>
    <property type="molecule type" value="Genomic_DNA"/>
</dbReference>
<sequence>MALTVERCSRKTKSQDYSWSYDDTGGSEIKTGPWTAEEDLMVIKLVNKYGPQKWSHIAKSLPGRIGKQCRERWHNHLNPNIRKEQWSEDEEWLLFLYHKMMGNRWAEIAKILKGRTDNSIKNHWNSSMKKLIPEFTARYNNLIRDHLYTDPKHICSTQQVEEKGKRKRGRKSTNDSSDFPKVPCMQAHNQILSNAIEGYQNLVYSYIEETRKENLSITPLPKKRRKFLDVTPMNSAYSDLSVIEDTALMFTPTESPPRNQILSPCFINDNYESTAKFSQLKSPEVGRNKSSASYILFESPSYMLSLTPRTFNI</sequence>
<evidence type="ECO:0000256" key="2">
    <source>
        <dbReference type="ARBA" id="ARBA00023125"/>
    </source>
</evidence>
<dbReference type="PROSITE" id="PS50090">
    <property type="entry name" value="MYB_LIKE"/>
    <property type="match status" value="2"/>
</dbReference>
<dbReference type="FunFam" id="1.10.10.60:FF:000010">
    <property type="entry name" value="Transcriptional activator Myb isoform A"/>
    <property type="match status" value="1"/>
</dbReference>
<protein>
    <submittedName>
        <fullName evidence="6">Uncharacterized protein</fullName>
    </submittedName>
</protein>
<dbReference type="InterPro" id="IPR017930">
    <property type="entry name" value="Myb_dom"/>
</dbReference>
<dbReference type="InterPro" id="IPR009057">
    <property type="entry name" value="Homeodomain-like_sf"/>
</dbReference>
<organism evidence="6 7">
    <name type="scientific">Blepharisma stoltei</name>
    <dbReference type="NCBI Taxonomy" id="1481888"/>
    <lineage>
        <taxon>Eukaryota</taxon>
        <taxon>Sar</taxon>
        <taxon>Alveolata</taxon>
        <taxon>Ciliophora</taxon>
        <taxon>Postciliodesmatophora</taxon>
        <taxon>Heterotrichea</taxon>
        <taxon>Heterotrichida</taxon>
        <taxon>Blepharismidae</taxon>
        <taxon>Blepharisma</taxon>
    </lineage>
</organism>
<proteinExistence type="predicted"/>
<evidence type="ECO:0000256" key="3">
    <source>
        <dbReference type="SAM" id="MobiDB-lite"/>
    </source>
</evidence>
<dbReference type="SMART" id="SM00717">
    <property type="entry name" value="SANT"/>
    <property type="match status" value="2"/>
</dbReference>
<evidence type="ECO:0000259" key="4">
    <source>
        <dbReference type="PROSITE" id="PS50090"/>
    </source>
</evidence>
<dbReference type="Pfam" id="PF00249">
    <property type="entry name" value="Myb_DNA-binding"/>
    <property type="match status" value="2"/>
</dbReference>
<dbReference type="PANTHER" id="PTHR45614">
    <property type="entry name" value="MYB PROTEIN-RELATED"/>
    <property type="match status" value="1"/>
</dbReference>
<feature type="domain" description="Myb-like" evidence="4">
    <location>
        <begin position="78"/>
        <end position="128"/>
    </location>
</feature>
<dbReference type="InterPro" id="IPR050560">
    <property type="entry name" value="MYB_TF"/>
</dbReference>
<dbReference type="AlphaFoldDB" id="A0AAU9IYA3"/>
<dbReference type="GO" id="GO:0000978">
    <property type="term" value="F:RNA polymerase II cis-regulatory region sequence-specific DNA binding"/>
    <property type="evidence" value="ECO:0007669"/>
    <property type="project" value="TreeGrafter"/>
</dbReference>
<feature type="domain" description="HTH myb-type" evidence="5">
    <location>
        <begin position="82"/>
        <end position="132"/>
    </location>
</feature>
<evidence type="ECO:0000313" key="7">
    <source>
        <dbReference type="Proteomes" id="UP001162131"/>
    </source>
</evidence>